<comment type="similarity">
    <text evidence="4">Belongs to the arginase family.</text>
</comment>
<protein>
    <submittedName>
        <fullName evidence="5">Arginase family protein</fullName>
    </submittedName>
</protein>
<evidence type="ECO:0000256" key="4">
    <source>
        <dbReference type="PROSITE-ProRule" id="PRU00742"/>
    </source>
</evidence>
<dbReference type="PRINTS" id="PR00116">
    <property type="entry name" value="ARGINASE"/>
</dbReference>
<organism evidence="5 6">
    <name type="scientific">Symplocastrum torsivum CPER-KK1</name>
    <dbReference type="NCBI Taxonomy" id="450513"/>
    <lineage>
        <taxon>Bacteria</taxon>
        <taxon>Bacillati</taxon>
        <taxon>Cyanobacteriota</taxon>
        <taxon>Cyanophyceae</taxon>
        <taxon>Oscillatoriophycideae</taxon>
        <taxon>Oscillatoriales</taxon>
        <taxon>Microcoleaceae</taxon>
        <taxon>Symplocastrum</taxon>
    </lineage>
</organism>
<dbReference type="SUPFAM" id="SSF52768">
    <property type="entry name" value="Arginase/deacetylase"/>
    <property type="match status" value="1"/>
</dbReference>
<dbReference type="GO" id="GO:0030145">
    <property type="term" value="F:manganese ion binding"/>
    <property type="evidence" value="ECO:0007669"/>
    <property type="project" value="TreeGrafter"/>
</dbReference>
<evidence type="ECO:0000313" key="5">
    <source>
        <dbReference type="EMBL" id="MBW4543579.1"/>
    </source>
</evidence>
<dbReference type="InterPro" id="IPR006035">
    <property type="entry name" value="Ureohydrolase"/>
</dbReference>
<dbReference type="GO" id="GO:0004053">
    <property type="term" value="F:arginase activity"/>
    <property type="evidence" value="ECO:0007669"/>
    <property type="project" value="TreeGrafter"/>
</dbReference>
<evidence type="ECO:0000256" key="3">
    <source>
        <dbReference type="ARBA" id="ARBA00023211"/>
    </source>
</evidence>
<name>A0A951PIH7_9CYAN</name>
<comment type="caution">
    <text evidence="5">The sequence shown here is derived from an EMBL/GenBank/DDBJ whole genome shotgun (WGS) entry which is preliminary data.</text>
</comment>
<dbReference type="PANTHER" id="PTHR43782">
    <property type="entry name" value="ARGINASE"/>
    <property type="match status" value="1"/>
</dbReference>
<dbReference type="Proteomes" id="UP000753908">
    <property type="component" value="Unassembled WGS sequence"/>
</dbReference>
<keyword evidence="1" id="KW-0479">Metal-binding</keyword>
<dbReference type="AlphaFoldDB" id="A0A951PIH7"/>
<proteinExistence type="inferred from homology"/>
<dbReference type="PANTHER" id="PTHR43782:SF3">
    <property type="entry name" value="ARGINASE"/>
    <property type="match status" value="1"/>
</dbReference>
<accession>A0A951PIH7</accession>
<dbReference type="EMBL" id="JAHHIF010000004">
    <property type="protein sequence ID" value="MBW4543579.1"/>
    <property type="molecule type" value="Genomic_DNA"/>
</dbReference>
<evidence type="ECO:0000256" key="2">
    <source>
        <dbReference type="ARBA" id="ARBA00022801"/>
    </source>
</evidence>
<evidence type="ECO:0000256" key="1">
    <source>
        <dbReference type="ARBA" id="ARBA00022723"/>
    </source>
</evidence>
<keyword evidence="3" id="KW-0464">Manganese</keyword>
<dbReference type="Pfam" id="PF00491">
    <property type="entry name" value="Arginase"/>
    <property type="match status" value="1"/>
</dbReference>
<reference evidence="5" key="2">
    <citation type="journal article" date="2022" name="Microbiol. Resour. Announc.">
        <title>Metagenome Sequencing to Explore Phylogenomics of Terrestrial Cyanobacteria.</title>
        <authorList>
            <person name="Ward R.D."/>
            <person name="Stajich J.E."/>
            <person name="Johansen J.R."/>
            <person name="Huntemann M."/>
            <person name="Clum A."/>
            <person name="Foster B."/>
            <person name="Foster B."/>
            <person name="Roux S."/>
            <person name="Palaniappan K."/>
            <person name="Varghese N."/>
            <person name="Mukherjee S."/>
            <person name="Reddy T.B.K."/>
            <person name="Daum C."/>
            <person name="Copeland A."/>
            <person name="Chen I.A."/>
            <person name="Ivanova N.N."/>
            <person name="Kyrpides N.C."/>
            <person name="Shapiro N."/>
            <person name="Eloe-Fadrosh E.A."/>
            <person name="Pietrasiak N."/>
        </authorList>
    </citation>
    <scope>NUCLEOTIDE SEQUENCE</scope>
    <source>
        <strain evidence="5">CPER-KK1</strain>
    </source>
</reference>
<reference evidence="5" key="1">
    <citation type="submission" date="2021-05" db="EMBL/GenBank/DDBJ databases">
        <authorList>
            <person name="Pietrasiak N."/>
            <person name="Ward R."/>
            <person name="Stajich J.E."/>
            <person name="Kurbessoian T."/>
        </authorList>
    </citation>
    <scope>NUCLEOTIDE SEQUENCE</scope>
    <source>
        <strain evidence="5">CPER-KK1</strain>
    </source>
</reference>
<dbReference type="PROSITE" id="PS51409">
    <property type="entry name" value="ARGINASE_2"/>
    <property type="match status" value="1"/>
</dbReference>
<dbReference type="Gene3D" id="3.40.800.10">
    <property type="entry name" value="Ureohydrolase domain"/>
    <property type="match status" value="1"/>
</dbReference>
<dbReference type="GO" id="GO:0005829">
    <property type="term" value="C:cytosol"/>
    <property type="evidence" value="ECO:0007669"/>
    <property type="project" value="TreeGrafter"/>
</dbReference>
<evidence type="ECO:0000313" key="6">
    <source>
        <dbReference type="Proteomes" id="UP000753908"/>
    </source>
</evidence>
<gene>
    <name evidence="5" type="ORF">KME25_03885</name>
</gene>
<keyword evidence="2" id="KW-0378">Hydrolase</keyword>
<sequence length="287" mass="32172">MSELLHETLNLFFPQWQGSGKFELYEGAKLLYESLHHRISFTEISTSLTYSLTIDESILGYSQIFSQLLEACRVIQTHNPERILTVGGDCGVEIAPVSFLNKRYDKALAVLWLDAHGDLNTPSSSPSSHFHGMPLRVLLGEGKTDIVEQAFSTLRSNQVFLIGSRDFDLPERSFIQQSDLSVFSAKVINDREYEPLFSTLEKAGFDKLYIHLDLDVIEPEEFPYVACPIPGGIHIDRLKNLLVSLKDSFDIVGFSVLEFLPTNLINSAALEVVKLLESVNLMSLSVT</sequence>
<dbReference type="CDD" id="cd09999">
    <property type="entry name" value="Arginase-like_1"/>
    <property type="match status" value="1"/>
</dbReference>
<dbReference type="InterPro" id="IPR023696">
    <property type="entry name" value="Ureohydrolase_dom_sf"/>
</dbReference>